<evidence type="ECO:0000313" key="2">
    <source>
        <dbReference type="Proteomes" id="UP001054945"/>
    </source>
</evidence>
<proteinExistence type="predicted"/>
<protein>
    <submittedName>
        <fullName evidence="1">Uncharacterized protein</fullName>
    </submittedName>
</protein>
<gene>
    <name evidence="1" type="ORF">CEXT_36491</name>
</gene>
<keyword evidence="2" id="KW-1185">Reference proteome</keyword>
<reference evidence="1 2" key="1">
    <citation type="submission" date="2021-06" db="EMBL/GenBank/DDBJ databases">
        <title>Caerostris extrusa draft genome.</title>
        <authorList>
            <person name="Kono N."/>
            <person name="Arakawa K."/>
        </authorList>
    </citation>
    <scope>NUCLEOTIDE SEQUENCE [LARGE SCALE GENOMIC DNA]</scope>
</reference>
<accession>A0AAV4V2T6</accession>
<dbReference type="Proteomes" id="UP001054945">
    <property type="component" value="Unassembled WGS sequence"/>
</dbReference>
<dbReference type="EMBL" id="BPLR01013844">
    <property type="protein sequence ID" value="GIY64214.1"/>
    <property type="molecule type" value="Genomic_DNA"/>
</dbReference>
<evidence type="ECO:0000313" key="1">
    <source>
        <dbReference type="EMBL" id="GIY64214.1"/>
    </source>
</evidence>
<comment type="caution">
    <text evidence="1">The sequence shown here is derived from an EMBL/GenBank/DDBJ whole genome shotgun (WGS) entry which is preliminary data.</text>
</comment>
<sequence length="89" mass="9734">MTTAPSITARGKGSTGSKIALSAWVFYKTIKMTSHVAHGPKKKSRQHVSMSDEITLFAPDELKHKSGNLPQNGKMVCSQFNVSIVYLVQ</sequence>
<organism evidence="1 2">
    <name type="scientific">Caerostris extrusa</name>
    <name type="common">Bark spider</name>
    <name type="synonym">Caerostris bankana</name>
    <dbReference type="NCBI Taxonomy" id="172846"/>
    <lineage>
        <taxon>Eukaryota</taxon>
        <taxon>Metazoa</taxon>
        <taxon>Ecdysozoa</taxon>
        <taxon>Arthropoda</taxon>
        <taxon>Chelicerata</taxon>
        <taxon>Arachnida</taxon>
        <taxon>Araneae</taxon>
        <taxon>Araneomorphae</taxon>
        <taxon>Entelegynae</taxon>
        <taxon>Araneoidea</taxon>
        <taxon>Araneidae</taxon>
        <taxon>Caerostris</taxon>
    </lineage>
</organism>
<dbReference type="AlphaFoldDB" id="A0AAV4V2T6"/>
<name>A0AAV4V2T6_CAEEX</name>